<evidence type="ECO:0008006" key="3">
    <source>
        <dbReference type="Google" id="ProtNLM"/>
    </source>
</evidence>
<accession>A0A9X6U638</accession>
<gene>
    <name evidence="1" type="ORF">CN553_30975</name>
</gene>
<dbReference type="AlphaFoldDB" id="A0A9X6U638"/>
<reference evidence="1 2" key="1">
    <citation type="submission" date="2017-09" db="EMBL/GenBank/DDBJ databases">
        <title>Large-scale bioinformatics analysis of Bacillus genomes uncovers conserved roles of natural products in bacterial physiology.</title>
        <authorList>
            <consortium name="Agbiome Team Llc"/>
            <person name="Bleich R.M."/>
            <person name="Kirk G.J."/>
            <person name="Santa Maria K.C."/>
            <person name="Allen S.E."/>
            <person name="Farag S."/>
            <person name="Shank E.A."/>
            <person name="Bowers A."/>
        </authorList>
    </citation>
    <scope>NUCLEOTIDE SEQUENCE [LARGE SCALE GENOMIC DNA]</scope>
    <source>
        <strain evidence="1 2">AFS027647</strain>
    </source>
</reference>
<evidence type="ECO:0000313" key="2">
    <source>
        <dbReference type="Proteomes" id="UP000220691"/>
    </source>
</evidence>
<evidence type="ECO:0000313" key="1">
    <source>
        <dbReference type="EMBL" id="PEN78787.1"/>
    </source>
</evidence>
<proteinExistence type="predicted"/>
<dbReference type="RefSeq" id="WP_142947234.1">
    <property type="nucleotide sequence ID" value="NZ_NUAN01000322.1"/>
</dbReference>
<dbReference type="GO" id="GO:0030246">
    <property type="term" value="F:carbohydrate binding"/>
    <property type="evidence" value="ECO:0007669"/>
    <property type="project" value="InterPro"/>
</dbReference>
<name>A0A9X6U638_BACCE</name>
<dbReference type="Gene3D" id="2.10.10.20">
    <property type="entry name" value="Carbohydrate-binding module superfamily 5/12"/>
    <property type="match status" value="1"/>
</dbReference>
<comment type="caution">
    <text evidence="1">The sequence shown here is derived from an EMBL/GenBank/DDBJ whole genome shotgun (WGS) entry which is preliminary data.</text>
</comment>
<organism evidence="1 2">
    <name type="scientific">Bacillus cereus</name>
    <dbReference type="NCBI Taxonomy" id="1396"/>
    <lineage>
        <taxon>Bacteria</taxon>
        <taxon>Bacillati</taxon>
        <taxon>Bacillota</taxon>
        <taxon>Bacilli</taxon>
        <taxon>Bacillales</taxon>
        <taxon>Bacillaceae</taxon>
        <taxon>Bacillus</taxon>
        <taxon>Bacillus cereus group</taxon>
    </lineage>
</organism>
<dbReference type="InterPro" id="IPR036573">
    <property type="entry name" value="CBM_sf_5/12"/>
</dbReference>
<dbReference type="GO" id="GO:0005576">
    <property type="term" value="C:extracellular region"/>
    <property type="evidence" value="ECO:0007669"/>
    <property type="project" value="InterPro"/>
</dbReference>
<sequence>FSCDCPATSQAKDKPVGSNEIVKPTFKAFQPIQNWDVTKTYDTNCRVLYNGIQYQSTCQTQSEPGQSNDWKVLTQMEI</sequence>
<feature type="non-terminal residue" evidence="1">
    <location>
        <position position="1"/>
    </location>
</feature>
<dbReference type="SUPFAM" id="SSF51055">
    <property type="entry name" value="Carbohydrate binding domain"/>
    <property type="match status" value="1"/>
</dbReference>
<dbReference type="EMBL" id="NUAN01000322">
    <property type="protein sequence ID" value="PEN78787.1"/>
    <property type="molecule type" value="Genomic_DNA"/>
</dbReference>
<dbReference type="Proteomes" id="UP000220691">
    <property type="component" value="Unassembled WGS sequence"/>
</dbReference>
<dbReference type="GO" id="GO:0004553">
    <property type="term" value="F:hydrolase activity, hydrolyzing O-glycosyl compounds"/>
    <property type="evidence" value="ECO:0007669"/>
    <property type="project" value="InterPro"/>
</dbReference>
<protein>
    <recommendedName>
        <fullName evidence="3">Chitin-binding type-3 domain-containing protein</fullName>
    </recommendedName>
</protein>
<dbReference type="GO" id="GO:0005975">
    <property type="term" value="P:carbohydrate metabolic process"/>
    <property type="evidence" value="ECO:0007669"/>
    <property type="project" value="InterPro"/>
</dbReference>